<evidence type="ECO:0000256" key="8">
    <source>
        <dbReference type="ARBA" id="ARBA00023326"/>
    </source>
</evidence>
<evidence type="ECO:0000256" key="6">
    <source>
        <dbReference type="ARBA" id="ARBA00023277"/>
    </source>
</evidence>
<comment type="caution">
    <text evidence="11">The sequence shown here is derived from an EMBL/GenBank/DDBJ whole genome shotgun (WGS) entry which is preliminary data.</text>
</comment>
<dbReference type="InterPro" id="IPR001000">
    <property type="entry name" value="GH10_dom"/>
</dbReference>
<sequence>MQVHHGPDAGRHLVGRAGDRSLVLIIRGEPSALYLARRSARTDPTQGLCRLSRVARGQDARPGGTAQGLGALRKGASQRRLSSKACPACRPTTAFEWRWLPAAGRPTGGAQTKDTLVTGFLRRQFLAGAGLSIGAGVSGRFAGVSPVGAARANSIAPSSATGGKDSLRDLAAHRGLFYGCAMKSGQITEDPAFTAAVVADCSAIVPEYELKRVITEPSPGRFDFSGADRLSRFAQEHNMLMRGHTLVWHLANPAWLEAALTEAPSMKTHMFDYIDTAMRRYGNRVPVWDVVNEAVAPEEGDFLGRRIGSPWFKAFGDSYIDDAFHQARAAAPDAVLAYNDYGVEMSGSWYGARRRAMLLLLEGLLARNVPIDMVGIQGHLIAFDKAFDEDVFAGFLADIAGMGLKITITEFDITDRKGPADPATRDAEVAALGRRFLDVALDCKALVGVLSWGLSDRYFWVPEDPEQQPPKGQTLRPLPLDENLAKKPLWDAIAGALRES</sequence>
<dbReference type="SMART" id="SM00633">
    <property type="entry name" value="Glyco_10"/>
    <property type="match status" value="1"/>
</dbReference>
<keyword evidence="3" id="KW-0858">Xylan degradation</keyword>
<evidence type="ECO:0000313" key="11">
    <source>
        <dbReference type="EMBL" id="NHT74913.1"/>
    </source>
</evidence>
<evidence type="ECO:0000256" key="4">
    <source>
        <dbReference type="ARBA" id="ARBA00022729"/>
    </source>
</evidence>
<gene>
    <name evidence="11" type="ORF">G8E10_03990</name>
</gene>
<dbReference type="EC" id="3.2.1.8" evidence="9"/>
<feature type="domain" description="GH10" evidence="10">
    <location>
        <begin position="161"/>
        <end position="496"/>
    </location>
</feature>
<organism evidence="11 12">
    <name type="scientific">Ferranicluibacter rubi</name>
    <dbReference type="NCBI Taxonomy" id="2715133"/>
    <lineage>
        <taxon>Bacteria</taxon>
        <taxon>Pseudomonadati</taxon>
        <taxon>Pseudomonadota</taxon>
        <taxon>Alphaproteobacteria</taxon>
        <taxon>Hyphomicrobiales</taxon>
        <taxon>Rhizobiaceae</taxon>
        <taxon>Ferranicluibacter</taxon>
    </lineage>
</organism>
<name>A0AA44C9L7_9HYPH</name>
<dbReference type="PANTHER" id="PTHR31490">
    <property type="entry name" value="GLYCOSYL HYDROLASE"/>
    <property type="match status" value="1"/>
</dbReference>
<proteinExistence type="inferred from homology"/>
<dbReference type="Gene3D" id="3.20.20.80">
    <property type="entry name" value="Glycosidases"/>
    <property type="match status" value="1"/>
</dbReference>
<dbReference type="GO" id="GO:0031176">
    <property type="term" value="F:endo-1,4-beta-xylanase activity"/>
    <property type="evidence" value="ECO:0007669"/>
    <property type="project" value="UniProtKB-EC"/>
</dbReference>
<dbReference type="PRINTS" id="PR00134">
    <property type="entry name" value="GLHYDRLASE10"/>
</dbReference>
<dbReference type="Pfam" id="PF00331">
    <property type="entry name" value="Glyco_hydro_10"/>
    <property type="match status" value="1"/>
</dbReference>
<keyword evidence="7 9" id="KW-0326">Glycosidase</keyword>
<keyword evidence="5 9" id="KW-0378">Hydrolase</keyword>
<evidence type="ECO:0000259" key="10">
    <source>
        <dbReference type="PROSITE" id="PS51760"/>
    </source>
</evidence>
<dbReference type="SUPFAM" id="SSF51445">
    <property type="entry name" value="(Trans)glycosidases"/>
    <property type="match status" value="1"/>
</dbReference>
<dbReference type="AlphaFoldDB" id="A0AA44C9L7"/>
<comment type="similarity">
    <text evidence="2 9">Belongs to the glycosyl hydrolase 10 (cellulase F) family.</text>
</comment>
<dbReference type="InterPro" id="IPR044846">
    <property type="entry name" value="GH10"/>
</dbReference>
<dbReference type="EMBL" id="JAANCM010000002">
    <property type="protein sequence ID" value="NHT74913.1"/>
    <property type="molecule type" value="Genomic_DNA"/>
</dbReference>
<keyword evidence="6 9" id="KW-0119">Carbohydrate metabolism</keyword>
<dbReference type="GO" id="GO:0045493">
    <property type="term" value="P:xylan catabolic process"/>
    <property type="evidence" value="ECO:0007669"/>
    <property type="project" value="UniProtKB-KW"/>
</dbReference>
<keyword evidence="8 9" id="KW-0624">Polysaccharide degradation</keyword>
<dbReference type="PROSITE" id="PS51760">
    <property type="entry name" value="GH10_2"/>
    <property type="match status" value="1"/>
</dbReference>
<evidence type="ECO:0000313" key="12">
    <source>
        <dbReference type="Proteomes" id="UP001155840"/>
    </source>
</evidence>
<comment type="catalytic activity">
    <reaction evidence="1 9">
        <text>Endohydrolysis of (1-&gt;4)-beta-D-xylosidic linkages in xylans.</text>
        <dbReference type="EC" id="3.2.1.8"/>
    </reaction>
</comment>
<accession>A0AA44C9L7</accession>
<evidence type="ECO:0000256" key="3">
    <source>
        <dbReference type="ARBA" id="ARBA00022651"/>
    </source>
</evidence>
<keyword evidence="4" id="KW-0732">Signal</keyword>
<dbReference type="Proteomes" id="UP001155840">
    <property type="component" value="Unassembled WGS sequence"/>
</dbReference>
<dbReference type="InterPro" id="IPR017853">
    <property type="entry name" value="GH"/>
</dbReference>
<evidence type="ECO:0000256" key="9">
    <source>
        <dbReference type="RuleBase" id="RU361174"/>
    </source>
</evidence>
<evidence type="ECO:0000256" key="2">
    <source>
        <dbReference type="ARBA" id="ARBA00007495"/>
    </source>
</evidence>
<evidence type="ECO:0000256" key="7">
    <source>
        <dbReference type="ARBA" id="ARBA00023295"/>
    </source>
</evidence>
<evidence type="ECO:0000256" key="5">
    <source>
        <dbReference type="ARBA" id="ARBA00022801"/>
    </source>
</evidence>
<keyword evidence="12" id="KW-1185">Reference proteome</keyword>
<reference evidence="11" key="1">
    <citation type="submission" date="2020-03" db="EMBL/GenBank/DDBJ databases">
        <title>Ferranicluibacter endophyticum gen. nov., sp. nov., a new genus isolated from Rubus ulmifolius Schott. stem.</title>
        <authorList>
            <person name="Roca-Couso R."/>
            <person name="Flores-Felix J.D."/>
            <person name="Igual J.M."/>
            <person name="Rivas R."/>
        </authorList>
    </citation>
    <scope>NUCLEOTIDE SEQUENCE</scope>
    <source>
        <strain evidence="11">CRRU44</strain>
    </source>
</reference>
<dbReference type="PANTHER" id="PTHR31490:SF88">
    <property type="entry name" value="BETA-XYLANASE"/>
    <property type="match status" value="1"/>
</dbReference>
<protein>
    <recommendedName>
        <fullName evidence="9">Beta-xylanase</fullName>
        <ecNumber evidence="9">3.2.1.8</ecNumber>
    </recommendedName>
</protein>
<evidence type="ECO:0000256" key="1">
    <source>
        <dbReference type="ARBA" id="ARBA00000681"/>
    </source>
</evidence>